<protein>
    <submittedName>
        <fullName evidence="1">Uncharacterized protein</fullName>
    </submittedName>
</protein>
<evidence type="ECO:0000313" key="1">
    <source>
        <dbReference type="EMBL" id="PTQ40124.1"/>
    </source>
</evidence>
<dbReference type="Gramene" id="Mp4g17440.1">
    <property type="protein sequence ID" value="Mp4g17440.1.cds1"/>
    <property type="gene ID" value="Mp4g17440"/>
</dbReference>
<gene>
    <name evidence="1" type="ORF">MARPO_0041s0026</name>
</gene>
<organism evidence="1 2">
    <name type="scientific">Marchantia polymorpha</name>
    <name type="common">Common liverwort</name>
    <name type="synonym">Marchantia aquatica</name>
    <dbReference type="NCBI Taxonomy" id="3197"/>
    <lineage>
        <taxon>Eukaryota</taxon>
        <taxon>Viridiplantae</taxon>
        <taxon>Streptophyta</taxon>
        <taxon>Embryophyta</taxon>
        <taxon>Marchantiophyta</taxon>
        <taxon>Marchantiopsida</taxon>
        <taxon>Marchantiidae</taxon>
        <taxon>Marchantiales</taxon>
        <taxon>Marchantiaceae</taxon>
        <taxon>Marchantia</taxon>
    </lineage>
</organism>
<accession>A0A2R6X1Y6</accession>
<dbReference type="Proteomes" id="UP000244005">
    <property type="component" value="Unassembled WGS sequence"/>
</dbReference>
<reference evidence="2" key="1">
    <citation type="journal article" date="2017" name="Cell">
        <title>Insights into land plant evolution garnered from the Marchantia polymorpha genome.</title>
        <authorList>
            <person name="Bowman J.L."/>
            <person name="Kohchi T."/>
            <person name="Yamato K.T."/>
            <person name="Jenkins J."/>
            <person name="Shu S."/>
            <person name="Ishizaki K."/>
            <person name="Yamaoka S."/>
            <person name="Nishihama R."/>
            <person name="Nakamura Y."/>
            <person name="Berger F."/>
            <person name="Adam C."/>
            <person name="Aki S.S."/>
            <person name="Althoff F."/>
            <person name="Araki T."/>
            <person name="Arteaga-Vazquez M.A."/>
            <person name="Balasubrmanian S."/>
            <person name="Barry K."/>
            <person name="Bauer D."/>
            <person name="Boehm C.R."/>
            <person name="Briginshaw L."/>
            <person name="Caballero-Perez J."/>
            <person name="Catarino B."/>
            <person name="Chen F."/>
            <person name="Chiyoda S."/>
            <person name="Chovatia M."/>
            <person name="Davies K.M."/>
            <person name="Delmans M."/>
            <person name="Demura T."/>
            <person name="Dierschke T."/>
            <person name="Dolan L."/>
            <person name="Dorantes-Acosta A.E."/>
            <person name="Eklund D.M."/>
            <person name="Florent S.N."/>
            <person name="Flores-Sandoval E."/>
            <person name="Fujiyama A."/>
            <person name="Fukuzawa H."/>
            <person name="Galik B."/>
            <person name="Grimanelli D."/>
            <person name="Grimwood J."/>
            <person name="Grossniklaus U."/>
            <person name="Hamada T."/>
            <person name="Haseloff J."/>
            <person name="Hetherington A.J."/>
            <person name="Higo A."/>
            <person name="Hirakawa Y."/>
            <person name="Hundley H.N."/>
            <person name="Ikeda Y."/>
            <person name="Inoue K."/>
            <person name="Inoue S.I."/>
            <person name="Ishida S."/>
            <person name="Jia Q."/>
            <person name="Kakita M."/>
            <person name="Kanazawa T."/>
            <person name="Kawai Y."/>
            <person name="Kawashima T."/>
            <person name="Kennedy M."/>
            <person name="Kinose K."/>
            <person name="Kinoshita T."/>
            <person name="Kohara Y."/>
            <person name="Koide E."/>
            <person name="Komatsu K."/>
            <person name="Kopischke S."/>
            <person name="Kubo M."/>
            <person name="Kyozuka J."/>
            <person name="Lagercrantz U."/>
            <person name="Lin S.S."/>
            <person name="Lindquist E."/>
            <person name="Lipzen A.M."/>
            <person name="Lu C.W."/>
            <person name="De Luna E."/>
            <person name="Martienssen R.A."/>
            <person name="Minamino N."/>
            <person name="Mizutani M."/>
            <person name="Mizutani M."/>
            <person name="Mochizuki N."/>
            <person name="Monte I."/>
            <person name="Mosher R."/>
            <person name="Nagasaki H."/>
            <person name="Nakagami H."/>
            <person name="Naramoto S."/>
            <person name="Nishitani K."/>
            <person name="Ohtani M."/>
            <person name="Okamoto T."/>
            <person name="Okumura M."/>
            <person name="Phillips J."/>
            <person name="Pollak B."/>
            <person name="Reinders A."/>
            <person name="Rovekamp M."/>
            <person name="Sano R."/>
            <person name="Sawa S."/>
            <person name="Schmid M.W."/>
            <person name="Shirakawa M."/>
            <person name="Solano R."/>
            <person name="Spunde A."/>
            <person name="Suetsugu N."/>
            <person name="Sugano S."/>
            <person name="Sugiyama A."/>
            <person name="Sun R."/>
            <person name="Suzuki Y."/>
            <person name="Takenaka M."/>
            <person name="Takezawa D."/>
            <person name="Tomogane H."/>
            <person name="Tsuzuki M."/>
            <person name="Ueda T."/>
            <person name="Umeda M."/>
            <person name="Ward J.M."/>
            <person name="Watanabe Y."/>
            <person name="Yazaki K."/>
            <person name="Yokoyama R."/>
            <person name="Yoshitake Y."/>
            <person name="Yotsui I."/>
            <person name="Zachgo S."/>
            <person name="Schmutz J."/>
        </authorList>
    </citation>
    <scope>NUCLEOTIDE SEQUENCE [LARGE SCALE GENOMIC DNA]</scope>
    <source>
        <strain evidence="2">Tak-1</strain>
    </source>
</reference>
<proteinExistence type="predicted"/>
<sequence>MIRTEGNPLVVGEGRSFNIRDRGWPCVRSSSVLNVRDDGVLAGLKHSPLLSVDSGKWMRYGAHHCFGDHKGNEKQLENLPK</sequence>
<keyword evidence="2" id="KW-1185">Reference proteome</keyword>
<dbReference type="EMBL" id="KZ772713">
    <property type="protein sequence ID" value="PTQ40124.1"/>
    <property type="molecule type" value="Genomic_DNA"/>
</dbReference>
<evidence type="ECO:0000313" key="2">
    <source>
        <dbReference type="Proteomes" id="UP000244005"/>
    </source>
</evidence>
<name>A0A2R6X1Y6_MARPO</name>
<dbReference type="AlphaFoldDB" id="A0A2R6X1Y6"/>